<comment type="caution">
    <text evidence="1">The sequence shown here is derived from an EMBL/GenBank/DDBJ whole genome shotgun (WGS) entry which is preliminary data.</text>
</comment>
<evidence type="ECO:0000313" key="2">
    <source>
        <dbReference type="Proteomes" id="UP000821865"/>
    </source>
</evidence>
<dbReference type="Proteomes" id="UP000821865">
    <property type="component" value="Chromosome 8"/>
</dbReference>
<keyword evidence="2" id="KW-1185">Reference proteome</keyword>
<name>A0ACB8C792_DERSI</name>
<evidence type="ECO:0000313" key="1">
    <source>
        <dbReference type="EMBL" id="KAH7936760.1"/>
    </source>
</evidence>
<sequence length="673" mass="76235">MVAVATLLVVVTLSLVLVISSQRTRGGRGLCVTEHCALHAGLLHNALNRSIDACEDFHAHVCSKWSRPLERRELRDFDTSVMQDMVYSWLFGLETTLRDGSMIFPIARKALIMFETCMGNTSVYGSRVEEFRQFLNNLSLTWPEQPRAHVDALGALIRLAYHWRVELWVSMRVFLARRNSKTSNWIIEFRPAPQLPFFLKHHLSVNRAGGYSTYWSQFYQIITNTSPPDNLRLARDAANLEGSILKKLNEAIHVSPRVAAKFPISQVQTYTPNLASHRWLRPLQHITMLSPPLSAEDEIVVTNVKFLVSVGELFENYTNQEILSYLAWQFVEHYGPVADSRLLLSRYGDQATAERLRPAFCGIQVEAIYKLMLLSLGYTLHIKNSENDLIDRGFNRLVSAAIGLVNASSWLDPESRNIVTEKLLSATMNVWPPAKFLTNESLEEIYKNYPGPDQAKSFGGYWIRSMRSLRAIRGSPDYAYVSSLPHSYALPYLEYDYLVNKVDVAIGAIAHPLFYSKGTNAMFYGGIGFSLAFELLKALDREGLQWHPNGQLVSSILSESSRSVYETRENCLNRSEESDRNLFPEIPALEIAYSVYLDASKNAENELQISEDLTETQVFFLTMCYMTCSREGFSNPYSANCNKLVRNSLAFANAFECPLGSKMNPAKKCTFFG</sequence>
<gene>
    <name evidence="1" type="ORF">HPB49_003903</name>
</gene>
<reference evidence="1" key="1">
    <citation type="submission" date="2020-05" db="EMBL/GenBank/DDBJ databases">
        <title>Large-scale comparative analyses of tick genomes elucidate their genetic diversity and vector capacities.</title>
        <authorList>
            <person name="Jia N."/>
            <person name="Wang J."/>
            <person name="Shi W."/>
            <person name="Du L."/>
            <person name="Sun Y."/>
            <person name="Zhan W."/>
            <person name="Jiang J."/>
            <person name="Wang Q."/>
            <person name="Zhang B."/>
            <person name="Ji P."/>
            <person name="Sakyi L.B."/>
            <person name="Cui X."/>
            <person name="Yuan T."/>
            <person name="Jiang B."/>
            <person name="Yang W."/>
            <person name="Lam T.T.-Y."/>
            <person name="Chang Q."/>
            <person name="Ding S."/>
            <person name="Wang X."/>
            <person name="Zhu J."/>
            <person name="Ruan X."/>
            <person name="Zhao L."/>
            <person name="Wei J."/>
            <person name="Que T."/>
            <person name="Du C."/>
            <person name="Cheng J."/>
            <person name="Dai P."/>
            <person name="Han X."/>
            <person name="Huang E."/>
            <person name="Gao Y."/>
            <person name="Liu J."/>
            <person name="Shao H."/>
            <person name="Ye R."/>
            <person name="Li L."/>
            <person name="Wei W."/>
            <person name="Wang X."/>
            <person name="Wang C."/>
            <person name="Yang T."/>
            <person name="Huo Q."/>
            <person name="Li W."/>
            <person name="Guo W."/>
            <person name="Chen H."/>
            <person name="Zhou L."/>
            <person name="Ni X."/>
            <person name="Tian J."/>
            <person name="Zhou Y."/>
            <person name="Sheng Y."/>
            <person name="Liu T."/>
            <person name="Pan Y."/>
            <person name="Xia L."/>
            <person name="Li J."/>
            <person name="Zhao F."/>
            <person name="Cao W."/>
        </authorList>
    </citation>
    <scope>NUCLEOTIDE SEQUENCE</scope>
    <source>
        <strain evidence="1">Dsil-2018</strain>
    </source>
</reference>
<organism evidence="1 2">
    <name type="scientific">Dermacentor silvarum</name>
    <name type="common">Tick</name>
    <dbReference type="NCBI Taxonomy" id="543639"/>
    <lineage>
        <taxon>Eukaryota</taxon>
        <taxon>Metazoa</taxon>
        <taxon>Ecdysozoa</taxon>
        <taxon>Arthropoda</taxon>
        <taxon>Chelicerata</taxon>
        <taxon>Arachnida</taxon>
        <taxon>Acari</taxon>
        <taxon>Parasitiformes</taxon>
        <taxon>Ixodida</taxon>
        <taxon>Ixodoidea</taxon>
        <taxon>Ixodidae</taxon>
        <taxon>Rhipicephalinae</taxon>
        <taxon>Dermacentor</taxon>
    </lineage>
</organism>
<proteinExistence type="predicted"/>
<dbReference type="EMBL" id="CM023477">
    <property type="protein sequence ID" value="KAH7936760.1"/>
    <property type="molecule type" value="Genomic_DNA"/>
</dbReference>
<protein>
    <submittedName>
        <fullName evidence="1">Uncharacterized protein</fullName>
    </submittedName>
</protein>
<accession>A0ACB8C792</accession>